<protein>
    <submittedName>
        <fullName evidence="3">Type II toxin-antitoxin system mRNA interferase toxin, RelE/StbE family</fullName>
    </submittedName>
</protein>
<name>A0A3B9IG69_9PROT</name>
<dbReference type="PANTHER" id="PTHR33755:SF6">
    <property type="entry name" value="PLASMID STABILIZATION SYSTEM PROTEIN"/>
    <property type="match status" value="1"/>
</dbReference>
<dbReference type="Proteomes" id="UP000257706">
    <property type="component" value="Unassembled WGS sequence"/>
</dbReference>
<evidence type="ECO:0000313" key="4">
    <source>
        <dbReference type="Proteomes" id="UP000257706"/>
    </source>
</evidence>
<comment type="similarity">
    <text evidence="1">Belongs to the RelE toxin family.</text>
</comment>
<comment type="caution">
    <text evidence="3">The sequence shown here is derived from an EMBL/GenBank/DDBJ whole genome shotgun (WGS) entry which is preliminary data.</text>
</comment>
<dbReference type="InterPro" id="IPR035093">
    <property type="entry name" value="RelE/ParE_toxin_dom_sf"/>
</dbReference>
<evidence type="ECO:0000313" key="3">
    <source>
        <dbReference type="EMBL" id="HAE46851.1"/>
    </source>
</evidence>
<sequence>MKVIWTEAADHDREAILDLIAEEDLQAALRMDELFKNAARRLSAFPGMGRPGRMAGTRELLPHRSYRLIYRHWPVEAPRPDV</sequence>
<reference evidence="3 4" key="1">
    <citation type="journal article" date="2018" name="Nat. Biotechnol.">
        <title>A standardized bacterial taxonomy based on genome phylogeny substantially revises the tree of life.</title>
        <authorList>
            <person name="Parks D.H."/>
            <person name="Chuvochina M."/>
            <person name="Waite D.W."/>
            <person name="Rinke C."/>
            <person name="Skarshewski A."/>
            <person name="Chaumeil P.A."/>
            <person name="Hugenholtz P."/>
        </authorList>
    </citation>
    <scope>NUCLEOTIDE SEQUENCE [LARGE SCALE GENOMIC DNA]</scope>
    <source>
        <strain evidence="3">UBA8739</strain>
    </source>
</reference>
<dbReference type="Pfam" id="PF05016">
    <property type="entry name" value="ParE_toxin"/>
    <property type="match status" value="1"/>
</dbReference>
<accession>A0A3B9IG69</accession>
<proteinExistence type="inferred from homology"/>
<dbReference type="InterPro" id="IPR051803">
    <property type="entry name" value="TA_system_RelE-like_toxin"/>
</dbReference>
<evidence type="ECO:0000256" key="1">
    <source>
        <dbReference type="ARBA" id="ARBA00006226"/>
    </source>
</evidence>
<dbReference type="AlphaFoldDB" id="A0A3B9IG69"/>
<dbReference type="Gene3D" id="3.30.2310.20">
    <property type="entry name" value="RelE-like"/>
    <property type="match status" value="1"/>
</dbReference>
<gene>
    <name evidence="3" type="ORF">DCK97_05470</name>
</gene>
<dbReference type="InterPro" id="IPR007712">
    <property type="entry name" value="RelE/ParE_toxin"/>
</dbReference>
<evidence type="ECO:0000256" key="2">
    <source>
        <dbReference type="ARBA" id="ARBA00022649"/>
    </source>
</evidence>
<dbReference type="PANTHER" id="PTHR33755">
    <property type="entry name" value="TOXIN PARE1-RELATED"/>
    <property type="match status" value="1"/>
</dbReference>
<keyword evidence="2" id="KW-1277">Toxin-antitoxin system</keyword>
<dbReference type="EMBL" id="DMAI01000088">
    <property type="protein sequence ID" value="HAE46851.1"/>
    <property type="molecule type" value="Genomic_DNA"/>
</dbReference>
<organism evidence="3 4">
    <name type="scientific">Tistrella mobilis</name>
    <dbReference type="NCBI Taxonomy" id="171437"/>
    <lineage>
        <taxon>Bacteria</taxon>
        <taxon>Pseudomonadati</taxon>
        <taxon>Pseudomonadota</taxon>
        <taxon>Alphaproteobacteria</taxon>
        <taxon>Geminicoccales</taxon>
        <taxon>Geminicoccaceae</taxon>
        <taxon>Tistrella</taxon>
    </lineage>
</organism>